<protein>
    <submittedName>
        <fullName evidence="1">Disulfide formation protein C 1</fullName>
    </submittedName>
</protein>
<proteinExistence type="predicted"/>
<sequence>MLRTVGGTAAVSQDNCRLSSERLGVLMRLDTCSLCWMRLRIAMFPIASTGFQT</sequence>
<dbReference type="AlphaFoldDB" id="A0AAE1H7F5"/>
<reference evidence="1" key="2">
    <citation type="journal article" date="2023" name="BMC Genomics">
        <title>Pest status, molecular evolution, and epigenetic factors derived from the genome assembly of Frankliniella fusca, a thysanopteran phytovirus vector.</title>
        <authorList>
            <person name="Catto M.A."/>
            <person name="Labadie P.E."/>
            <person name="Jacobson A.L."/>
            <person name="Kennedy G.G."/>
            <person name="Srinivasan R."/>
            <person name="Hunt B.G."/>
        </authorList>
    </citation>
    <scope>NUCLEOTIDE SEQUENCE</scope>
    <source>
        <strain evidence="1">PL_HMW_Pooled</strain>
    </source>
</reference>
<reference evidence="1" key="1">
    <citation type="submission" date="2021-07" db="EMBL/GenBank/DDBJ databases">
        <authorList>
            <person name="Catto M.A."/>
            <person name="Jacobson A."/>
            <person name="Kennedy G."/>
            <person name="Labadie P."/>
            <person name="Hunt B.G."/>
            <person name="Srinivasan R."/>
        </authorList>
    </citation>
    <scope>NUCLEOTIDE SEQUENCE</scope>
    <source>
        <strain evidence="1">PL_HMW_Pooled</strain>
        <tissue evidence="1">Head</tissue>
    </source>
</reference>
<name>A0AAE1H7F5_9NEOP</name>
<dbReference type="EMBL" id="JAHWGI010000493">
    <property type="protein sequence ID" value="KAK3916165.1"/>
    <property type="molecule type" value="Genomic_DNA"/>
</dbReference>
<keyword evidence="2" id="KW-1185">Reference proteome</keyword>
<comment type="caution">
    <text evidence="1">The sequence shown here is derived from an EMBL/GenBank/DDBJ whole genome shotgun (WGS) entry which is preliminary data.</text>
</comment>
<accession>A0AAE1H7F5</accession>
<dbReference type="Proteomes" id="UP001219518">
    <property type="component" value="Unassembled WGS sequence"/>
</dbReference>
<evidence type="ECO:0000313" key="1">
    <source>
        <dbReference type="EMBL" id="KAK3916165.1"/>
    </source>
</evidence>
<organism evidence="1 2">
    <name type="scientific">Frankliniella fusca</name>
    <dbReference type="NCBI Taxonomy" id="407009"/>
    <lineage>
        <taxon>Eukaryota</taxon>
        <taxon>Metazoa</taxon>
        <taxon>Ecdysozoa</taxon>
        <taxon>Arthropoda</taxon>
        <taxon>Hexapoda</taxon>
        <taxon>Insecta</taxon>
        <taxon>Pterygota</taxon>
        <taxon>Neoptera</taxon>
        <taxon>Paraneoptera</taxon>
        <taxon>Thysanoptera</taxon>
        <taxon>Terebrantia</taxon>
        <taxon>Thripoidea</taxon>
        <taxon>Thripidae</taxon>
        <taxon>Frankliniella</taxon>
    </lineage>
</organism>
<evidence type="ECO:0000313" key="2">
    <source>
        <dbReference type="Proteomes" id="UP001219518"/>
    </source>
</evidence>
<gene>
    <name evidence="1" type="ORF">KUF71_000805</name>
</gene>